<keyword evidence="1" id="KW-0812">Transmembrane</keyword>
<organism evidence="2">
    <name type="scientific">Arion vulgaris</name>
    <dbReference type="NCBI Taxonomy" id="1028688"/>
    <lineage>
        <taxon>Eukaryota</taxon>
        <taxon>Metazoa</taxon>
        <taxon>Spiralia</taxon>
        <taxon>Lophotrochozoa</taxon>
        <taxon>Mollusca</taxon>
        <taxon>Gastropoda</taxon>
        <taxon>Heterobranchia</taxon>
        <taxon>Euthyneura</taxon>
        <taxon>Panpulmonata</taxon>
        <taxon>Eupulmonata</taxon>
        <taxon>Stylommatophora</taxon>
        <taxon>Helicina</taxon>
        <taxon>Arionoidea</taxon>
        <taxon>Arionidae</taxon>
        <taxon>Arion</taxon>
    </lineage>
</organism>
<protein>
    <submittedName>
        <fullName evidence="2">Uncharacterized protein</fullName>
    </submittedName>
</protein>
<feature type="non-terminal residue" evidence="2">
    <location>
        <position position="1"/>
    </location>
</feature>
<feature type="non-terminal residue" evidence="2">
    <location>
        <position position="132"/>
    </location>
</feature>
<evidence type="ECO:0000256" key="1">
    <source>
        <dbReference type="SAM" id="Phobius"/>
    </source>
</evidence>
<feature type="transmembrane region" description="Helical" evidence="1">
    <location>
        <begin position="16"/>
        <end position="36"/>
    </location>
</feature>
<name>A0A0B6YXV4_9EUPU</name>
<proteinExistence type="predicted"/>
<keyword evidence="1" id="KW-0472">Membrane</keyword>
<dbReference type="AlphaFoldDB" id="A0A0B6YXV4"/>
<sequence>DIVKSLGEFGTYQKRVYFLLCIACMSCGIQVMISVFTQAVPDHRCVGTDLSNYTQANISDEHTRIINYSVPYNDIDGNGLDVSQCSVRMLDKASGNITEQMCKKWVYDNSVFQTTVTSQFDLVCEHKMLRSH</sequence>
<reference evidence="2" key="1">
    <citation type="submission" date="2014-12" db="EMBL/GenBank/DDBJ databases">
        <title>Insight into the proteome of Arion vulgaris.</title>
        <authorList>
            <person name="Aradska J."/>
            <person name="Bulat T."/>
            <person name="Smidak R."/>
            <person name="Sarate P."/>
            <person name="Gangsoo J."/>
            <person name="Sialana F."/>
            <person name="Bilban M."/>
            <person name="Lubec G."/>
        </authorList>
    </citation>
    <scope>NUCLEOTIDE SEQUENCE</scope>
    <source>
        <tissue evidence="2">Skin</tissue>
    </source>
</reference>
<accession>A0A0B6YXV4</accession>
<keyword evidence="1" id="KW-1133">Transmembrane helix</keyword>
<evidence type="ECO:0000313" key="2">
    <source>
        <dbReference type="EMBL" id="CEK61048.1"/>
    </source>
</evidence>
<dbReference type="EMBL" id="HACG01014183">
    <property type="protein sequence ID" value="CEK61048.1"/>
    <property type="molecule type" value="Transcribed_RNA"/>
</dbReference>
<gene>
    <name evidence="2" type="primary">ORF41157</name>
</gene>